<protein>
    <recommendedName>
        <fullName evidence="4">VIR protein</fullName>
    </recommendedName>
</protein>
<evidence type="ECO:0000313" key="3">
    <source>
        <dbReference type="Proteomes" id="UP000008333"/>
    </source>
</evidence>
<dbReference type="OMA" id="ECKHCEN"/>
<feature type="compositionally biased region" description="Basic and acidic residues" evidence="1">
    <location>
        <begin position="195"/>
        <end position="212"/>
    </location>
</feature>
<evidence type="ECO:0000313" key="2">
    <source>
        <dbReference type="EMBL" id="EDL43441.1"/>
    </source>
</evidence>
<dbReference type="Proteomes" id="UP000008333">
    <property type="component" value="Unassembled WGS sequence"/>
</dbReference>
<feature type="region of interest" description="Disordered" evidence="1">
    <location>
        <begin position="150"/>
        <end position="242"/>
    </location>
</feature>
<dbReference type="AlphaFoldDB" id="A5KAS4"/>
<dbReference type="GeneID" id="5472424"/>
<dbReference type="RefSeq" id="XP_001613168.1">
    <property type="nucleotide sequence ID" value="XM_001613118.1"/>
</dbReference>
<keyword evidence="3" id="KW-1185">Reference proteome</keyword>
<organism evidence="2 3">
    <name type="scientific">Plasmodium vivax (strain Salvador I)</name>
    <dbReference type="NCBI Taxonomy" id="126793"/>
    <lineage>
        <taxon>Eukaryota</taxon>
        <taxon>Sar</taxon>
        <taxon>Alveolata</taxon>
        <taxon>Apicomplexa</taxon>
        <taxon>Aconoidasida</taxon>
        <taxon>Haemosporida</taxon>
        <taxon>Plasmodiidae</taxon>
        <taxon>Plasmodium</taxon>
        <taxon>Plasmodium (Plasmodium)</taxon>
    </lineage>
</organism>
<reference evidence="2 3" key="1">
    <citation type="journal article" date="2008" name="Nature">
        <title>Comparative genomics of the neglected human malaria parasite Plasmodium vivax.</title>
        <authorList>
            <person name="Carlton J.M."/>
            <person name="Adams J.H."/>
            <person name="Silva J.C."/>
            <person name="Bidwell S.L."/>
            <person name="Lorenzi H."/>
            <person name="Caler E."/>
            <person name="Crabtree J."/>
            <person name="Angiuoli S.V."/>
            <person name="Merino E.F."/>
            <person name="Amedeo P."/>
            <person name="Cheng Q."/>
            <person name="Coulson R.M."/>
            <person name="Crabb B.S."/>
            <person name="Del Portillo H.A."/>
            <person name="Essien K."/>
            <person name="Feldblyum T.V."/>
            <person name="Fernandez-Becerra C."/>
            <person name="Gilson P.R."/>
            <person name="Gueye A.H."/>
            <person name="Guo X."/>
            <person name="Kang'a S."/>
            <person name="Kooij T.W."/>
            <person name="Korsinczky M."/>
            <person name="Meyer E.V."/>
            <person name="Nene V."/>
            <person name="Paulsen I."/>
            <person name="White O."/>
            <person name="Ralph S.A."/>
            <person name="Ren Q."/>
            <person name="Sargeant T.J."/>
            <person name="Salzberg S.L."/>
            <person name="Stoeckert C.J."/>
            <person name="Sullivan S.A."/>
            <person name="Yamamoto M.M."/>
            <person name="Hoffman S.L."/>
            <person name="Wortman J.R."/>
            <person name="Gardner M.J."/>
            <person name="Galinski M.R."/>
            <person name="Barnwell J.W."/>
            <person name="Fraser-Liggett C.M."/>
        </authorList>
    </citation>
    <scope>NUCLEOTIDE SEQUENCE [LARGE SCALE GENOMIC DNA]</scope>
    <source>
        <strain evidence="2 3">Salvador I</strain>
    </source>
</reference>
<name>A5KAS4_PLAVS</name>
<proteinExistence type="predicted"/>
<feature type="compositionally biased region" description="Polar residues" evidence="1">
    <location>
        <begin position="218"/>
        <end position="240"/>
    </location>
</feature>
<feature type="compositionally biased region" description="Low complexity" evidence="1">
    <location>
        <begin position="261"/>
        <end position="278"/>
    </location>
</feature>
<evidence type="ECO:0000256" key="1">
    <source>
        <dbReference type="SAM" id="MobiDB-lite"/>
    </source>
</evidence>
<sequence length="369" mass="40944">MIQIDFTDTRKKKEEQAEECLTKLTAVVDSIKEKADELDKTNEGGEEFIIKCKDLHNYLNSYFKEDKECPKEEFPSVYGSIASAIKVALKEYNNYLKCLDKLEEIKREQIKLDPETDELCKEVGYCGNKITKPEEEVSLKTKHDGELEVEKLGKSQELNSASTGEQEHAREADDSESSKDSQPANRAEQPASGAFKDKPTAPDSLETERVKISDLSLADQNRVNVSESDSTKSLQDSSVNDPVPCEKLHGCALENNEVSVTGPSVSVSSSSESCTTKSPPCPLNGVASKPGAHQATDQDRMHNSNGPASANTSSTVCQVRDIRHLMHKGHVLKKIHLVEKVDVLNQMEFMIINLEVNTLKGDKLMHKYN</sequence>
<dbReference type="InParanoid" id="A5KAS4"/>
<gene>
    <name evidence="2" type="ORF">PVX_097550</name>
</gene>
<comment type="caution">
    <text evidence="2">The sequence shown here is derived from an EMBL/GenBank/DDBJ whole genome shotgun (WGS) entry which is preliminary data.</text>
</comment>
<evidence type="ECO:0008006" key="4">
    <source>
        <dbReference type="Google" id="ProtNLM"/>
    </source>
</evidence>
<feature type="compositionally biased region" description="Basic and acidic residues" evidence="1">
    <location>
        <begin position="165"/>
        <end position="179"/>
    </location>
</feature>
<accession>A5KAS4</accession>
<feature type="region of interest" description="Disordered" evidence="1">
    <location>
        <begin position="261"/>
        <end position="313"/>
    </location>
</feature>
<dbReference type="EMBL" id="AAKM01000016">
    <property type="protein sequence ID" value="EDL43441.1"/>
    <property type="molecule type" value="Genomic_DNA"/>
</dbReference>
<dbReference type="KEGG" id="pvx:PVX_097550"/>
<feature type="compositionally biased region" description="Polar residues" evidence="1">
    <location>
        <begin position="303"/>
        <end position="313"/>
    </location>
</feature>